<protein>
    <submittedName>
        <fullName evidence="1">Uncharacterized protein</fullName>
    </submittedName>
</protein>
<proteinExistence type="predicted"/>
<organism evidence="1">
    <name type="scientific">Rhizophora mucronata</name>
    <name type="common">Asiatic mangrove</name>
    <dbReference type="NCBI Taxonomy" id="61149"/>
    <lineage>
        <taxon>Eukaryota</taxon>
        <taxon>Viridiplantae</taxon>
        <taxon>Streptophyta</taxon>
        <taxon>Embryophyta</taxon>
        <taxon>Tracheophyta</taxon>
        <taxon>Spermatophyta</taxon>
        <taxon>Magnoliopsida</taxon>
        <taxon>eudicotyledons</taxon>
        <taxon>Gunneridae</taxon>
        <taxon>Pentapetalae</taxon>
        <taxon>rosids</taxon>
        <taxon>fabids</taxon>
        <taxon>Malpighiales</taxon>
        <taxon>Rhizophoraceae</taxon>
        <taxon>Rhizophora</taxon>
    </lineage>
</organism>
<reference evidence="1" key="1">
    <citation type="submission" date="2018-02" db="EMBL/GenBank/DDBJ databases">
        <title>Rhizophora mucronata_Transcriptome.</title>
        <authorList>
            <person name="Meera S.P."/>
            <person name="Sreeshan A."/>
            <person name="Augustine A."/>
        </authorList>
    </citation>
    <scope>NUCLEOTIDE SEQUENCE</scope>
    <source>
        <tissue evidence="1">Leaf</tissue>
    </source>
</reference>
<sequence length="34" mass="4007">MKTILHYIPQSCLLSVILQKSNFRKKDLIFSDLI</sequence>
<dbReference type="AlphaFoldDB" id="A0A2P2PP66"/>
<name>A0A2P2PP66_RHIMU</name>
<evidence type="ECO:0000313" key="1">
    <source>
        <dbReference type="EMBL" id="MBX56550.1"/>
    </source>
</evidence>
<dbReference type="EMBL" id="GGEC01076066">
    <property type="protein sequence ID" value="MBX56550.1"/>
    <property type="molecule type" value="Transcribed_RNA"/>
</dbReference>
<accession>A0A2P2PP66</accession>